<keyword evidence="1" id="KW-0812">Transmembrane</keyword>
<feature type="transmembrane region" description="Helical" evidence="1">
    <location>
        <begin position="79"/>
        <end position="96"/>
    </location>
</feature>
<feature type="transmembrane region" description="Helical" evidence="1">
    <location>
        <begin position="189"/>
        <end position="210"/>
    </location>
</feature>
<evidence type="ECO:0000313" key="4">
    <source>
        <dbReference type="Proteomes" id="UP001247542"/>
    </source>
</evidence>
<feature type="transmembrane region" description="Helical" evidence="1">
    <location>
        <begin position="281"/>
        <end position="307"/>
    </location>
</feature>
<evidence type="ECO:0000256" key="1">
    <source>
        <dbReference type="SAM" id="Phobius"/>
    </source>
</evidence>
<dbReference type="RefSeq" id="WP_313272608.1">
    <property type="nucleotide sequence ID" value="NZ_JASXSX010000001.1"/>
</dbReference>
<dbReference type="InterPro" id="IPR018758">
    <property type="entry name" value="FtrD-like"/>
</dbReference>
<evidence type="ECO:0000313" key="3">
    <source>
        <dbReference type="EMBL" id="MDT3767228.1"/>
    </source>
</evidence>
<feature type="transmembrane region" description="Helical" evidence="1">
    <location>
        <begin position="116"/>
        <end position="133"/>
    </location>
</feature>
<keyword evidence="4" id="KW-1185">Reference proteome</keyword>
<gene>
    <name evidence="3" type="ORF">QS713_03990</name>
</gene>
<feature type="transmembrane region" description="Helical" evidence="1">
    <location>
        <begin position="163"/>
        <end position="183"/>
    </location>
</feature>
<proteinExistence type="predicted"/>
<feature type="transmembrane region" description="Helical" evidence="1">
    <location>
        <begin position="40"/>
        <end position="58"/>
    </location>
</feature>
<feature type="transmembrane region" description="Helical" evidence="1">
    <location>
        <begin position="217"/>
        <end position="233"/>
    </location>
</feature>
<comment type="caution">
    <text evidence="3">The sequence shown here is derived from an EMBL/GenBank/DDBJ whole genome shotgun (WGS) entry which is preliminary data.</text>
</comment>
<feature type="transmembrane region" description="Helical" evidence="1">
    <location>
        <begin position="239"/>
        <end position="260"/>
    </location>
</feature>
<dbReference type="Proteomes" id="UP001247542">
    <property type="component" value="Unassembled WGS sequence"/>
</dbReference>
<dbReference type="EMBL" id="JASXSX010000001">
    <property type="protein sequence ID" value="MDT3767228.1"/>
    <property type="molecule type" value="Genomic_DNA"/>
</dbReference>
<feature type="domain" description="Membrane iron-sulfur containing protein FtrD-like" evidence="2">
    <location>
        <begin position="332"/>
        <end position="432"/>
    </location>
</feature>
<keyword evidence="1" id="KW-1133">Transmembrane helix</keyword>
<keyword evidence="1" id="KW-0472">Membrane</keyword>
<name>A0ABU3IA32_9ACTO</name>
<reference evidence="3 4" key="1">
    <citation type="submission" date="2023-06" db="EMBL/GenBank/DDBJ databases">
        <title>Draft genome sequence of Gleimia hominis type strain CCUG 57540T.</title>
        <authorList>
            <person name="Salva-Serra F."/>
            <person name="Cardew S."/>
            <person name="Jensie Markopoulos S."/>
            <person name="Ohlen M."/>
            <person name="Inganas E."/>
            <person name="Svensson-Stadler L."/>
            <person name="Moore E.R.B."/>
        </authorList>
    </citation>
    <scope>NUCLEOTIDE SEQUENCE [LARGE SCALE GENOMIC DNA]</scope>
    <source>
        <strain evidence="3 4">CCUG 57540</strain>
    </source>
</reference>
<evidence type="ECO:0000259" key="2">
    <source>
        <dbReference type="Pfam" id="PF10080"/>
    </source>
</evidence>
<protein>
    <submittedName>
        <fullName evidence="3">Fe-S-containing protein</fullName>
    </submittedName>
</protein>
<dbReference type="Pfam" id="PF10080">
    <property type="entry name" value="FtrD-like"/>
    <property type="match status" value="1"/>
</dbReference>
<sequence length="433" mass="47205">MKHLVDVTAAVLLVGLSIGALTPTLRLATGYPTRGRGRHYTVWATLIGALLGLAFVYVHENSIIRFDRQRLTLTTLEPTVVLGLILIGLLFAGMRYTMRALKTDPRLLTNPVPRPLRYATAITGCVWIVLAVFRDSQRVYMQTLTLVPATSSVFSSDTFFNTLFFLLGLLLVVACGAGVAKLVRSAPQYAAWVSTALIVVTSATHIFLIVRLLNSIRAIYLPQATVTFLLWLVNNEKLFVFAALLVCAVLALVILFKAFTADKRGPNAAARRIKRAESKTYTRRSALTLAAFSASVLTLTAGAKYAYKEVQLSPPEPFDVKDGHAVIPLSAVDDGHLHRFEYTTKGHVPVRFIVIQKAGSSYGIGLDACEICGATGYYEKDDKVICKLCEVAMNIATIGFKGGCNPIPIEYEIASGQITIPTSVLEDSEKIFA</sequence>
<organism evidence="3 4">
    <name type="scientific">Gleimia hominis</name>
    <dbReference type="NCBI Taxonomy" id="595468"/>
    <lineage>
        <taxon>Bacteria</taxon>
        <taxon>Bacillati</taxon>
        <taxon>Actinomycetota</taxon>
        <taxon>Actinomycetes</taxon>
        <taxon>Actinomycetales</taxon>
        <taxon>Actinomycetaceae</taxon>
        <taxon>Gleimia</taxon>
    </lineage>
</organism>
<accession>A0ABU3IA32</accession>